<gene>
    <name evidence="3" type="ORF">GMST_27210</name>
</gene>
<sequence>MTVTAAAAAKSTASGATRALSKSGHPAPSSKTLHLSIDSKLSDVALIGHAVRGVCACSPLTEEAYGEMEVCVVEAVNNAITHAYRRQDGFKVEAAITLHPDRISFEVSDFGTAIIDFAPRTLEFDPEDIGSLPENGMGLFIIETIMDEVSYRTEDGRNTLSFCRYFTQPSA</sequence>
<evidence type="ECO:0000313" key="4">
    <source>
        <dbReference type="Proteomes" id="UP000556026"/>
    </source>
</evidence>
<dbReference type="SUPFAM" id="SSF55874">
    <property type="entry name" value="ATPase domain of HSP90 chaperone/DNA topoisomerase II/histidine kinase"/>
    <property type="match status" value="1"/>
</dbReference>
<dbReference type="CDD" id="cd16936">
    <property type="entry name" value="HATPase_RsbW-like"/>
    <property type="match status" value="1"/>
</dbReference>
<keyword evidence="1" id="KW-0808">Transferase</keyword>
<dbReference type="AlphaFoldDB" id="A0A6V8MK95"/>
<keyword evidence="4" id="KW-1185">Reference proteome</keyword>
<dbReference type="InterPro" id="IPR003594">
    <property type="entry name" value="HATPase_dom"/>
</dbReference>
<comment type="caution">
    <text evidence="3">The sequence shown here is derived from an EMBL/GenBank/DDBJ whole genome shotgun (WGS) entry which is preliminary data.</text>
</comment>
<dbReference type="Gene3D" id="3.30.565.10">
    <property type="entry name" value="Histidine kinase-like ATPase, C-terminal domain"/>
    <property type="match status" value="1"/>
</dbReference>
<dbReference type="GO" id="GO:0004674">
    <property type="term" value="F:protein serine/threonine kinase activity"/>
    <property type="evidence" value="ECO:0007669"/>
    <property type="project" value="UniProtKB-KW"/>
</dbReference>
<dbReference type="Pfam" id="PF13581">
    <property type="entry name" value="HATPase_c_2"/>
    <property type="match status" value="1"/>
</dbReference>
<proteinExistence type="predicted"/>
<dbReference type="EMBL" id="BLXX01000008">
    <property type="protein sequence ID" value="GFO60396.1"/>
    <property type="molecule type" value="Genomic_DNA"/>
</dbReference>
<dbReference type="InterPro" id="IPR050267">
    <property type="entry name" value="Anti-sigma-factor_SerPK"/>
</dbReference>
<keyword evidence="1" id="KW-0418">Kinase</keyword>
<evidence type="ECO:0000256" key="1">
    <source>
        <dbReference type="ARBA" id="ARBA00022527"/>
    </source>
</evidence>
<organism evidence="3 4">
    <name type="scientific">Geomonas silvestris</name>
    <dbReference type="NCBI Taxonomy" id="2740184"/>
    <lineage>
        <taxon>Bacteria</taxon>
        <taxon>Pseudomonadati</taxon>
        <taxon>Thermodesulfobacteriota</taxon>
        <taxon>Desulfuromonadia</taxon>
        <taxon>Geobacterales</taxon>
        <taxon>Geobacteraceae</taxon>
        <taxon>Geomonas</taxon>
    </lineage>
</organism>
<dbReference type="PANTHER" id="PTHR35526">
    <property type="entry name" value="ANTI-SIGMA-F FACTOR RSBW-RELATED"/>
    <property type="match status" value="1"/>
</dbReference>
<dbReference type="Proteomes" id="UP000556026">
    <property type="component" value="Unassembled WGS sequence"/>
</dbReference>
<evidence type="ECO:0000259" key="2">
    <source>
        <dbReference type="Pfam" id="PF13581"/>
    </source>
</evidence>
<feature type="domain" description="Histidine kinase/HSP90-like ATPase" evidence="2">
    <location>
        <begin position="39"/>
        <end position="162"/>
    </location>
</feature>
<dbReference type="PANTHER" id="PTHR35526:SF3">
    <property type="entry name" value="ANTI-SIGMA-F FACTOR RSBW"/>
    <property type="match status" value="1"/>
</dbReference>
<name>A0A6V8MK95_9BACT</name>
<dbReference type="RefSeq" id="WP_183355218.1">
    <property type="nucleotide sequence ID" value="NZ_BLXX01000008.1"/>
</dbReference>
<protein>
    <recommendedName>
        <fullName evidence="2">Histidine kinase/HSP90-like ATPase domain-containing protein</fullName>
    </recommendedName>
</protein>
<evidence type="ECO:0000313" key="3">
    <source>
        <dbReference type="EMBL" id="GFO60396.1"/>
    </source>
</evidence>
<accession>A0A6V8MK95</accession>
<dbReference type="InterPro" id="IPR036890">
    <property type="entry name" value="HATPase_C_sf"/>
</dbReference>
<keyword evidence="1" id="KW-0723">Serine/threonine-protein kinase</keyword>
<reference evidence="4" key="1">
    <citation type="submission" date="2020-06" db="EMBL/GenBank/DDBJ databases">
        <title>Draft genomic sequence of Geomonas sp. Red330.</title>
        <authorList>
            <person name="Itoh H."/>
            <person name="Zhenxing X."/>
            <person name="Ushijima N."/>
            <person name="Masuda Y."/>
            <person name="Shiratori Y."/>
            <person name="Senoo K."/>
        </authorList>
    </citation>
    <scope>NUCLEOTIDE SEQUENCE [LARGE SCALE GENOMIC DNA]</scope>
    <source>
        <strain evidence="4">Red330</strain>
    </source>
</reference>